<feature type="compositionally biased region" description="Polar residues" evidence="1">
    <location>
        <begin position="9"/>
        <end position="20"/>
    </location>
</feature>
<evidence type="ECO:0000259" key="2">
    <source>
        <dbReference type="Pfam" id="PF02371"/>
    </source>
</evidence>
<sequence length="48" mass="5245">MNFVELTPSEHSSGQRQKQGGITMCGNTHARRILIEAVGVSFQSQSLL</sequence>
<reference evidence="4" key="1">
    <citation type="submission" date="2019-02" db="EMBL/GenBank/DDBJ databases">
        <title>Draft genome sequence of Muricauda sp. 176CP4-71.</title>
        <authorList>
            <person name="Park J.-S."/>
        </authorList>
    </citation>
    <scope>NUCLEOTIDE SEQUENCE [LARGE SCALE GENOMIC DNA]</scope>
    <source>
        <strain evidence="4">176GS2-150</strain>
    </source>
</reference>
<feature type="domain" description="Transposase IS116/IS110/IS902 C-terminal" evidence="2">
    <location>
        <begin position="3"/>
        <end position="41"/>
    </location>
</feature>
<organism evidence="3 4">
    <name type="scientific">Corallincola spongiicola</name>
    <dbReference type="NCBI Taxonomy" id="2520508"/>
    <lineage>
        <taxon>Bacteria</taxon>
        <taxon>Pseudomonadati</taxon>
        <taxon>Pseudomonadota</taxon>
        <taxon>Gammaproteobacteria</taxon>
        <taxon>Alteromonadales</taxon>
        <taxon>Psychromonadaceae</taxon>
        <taxon>Corallincola</taxon>
    </lineage>
</organism>
<dbReference type="EMBL" id="SHLY01000004">
    <property type="protein sequence ID" value="TAA45027.1"/>
    <property type="molecule type" value="Genomic_DNA"/>
</dbReference>
<dbReference type="Pfam" id="PF02371">
    <property type="entry name" value="Transposase_20"/>
    <property type="match status" value="1"/>
</dbReference>
<name>A0ABY1WN85_9GAMM</name>
<dbReference type="RefSeq" id="WP_130567036.1">
    <property type="nucleotide sequence ID" value="NZ_SHLY01000004.1"/>
</dbReference>
<proteinExistence type="predicted"/>
<evidence type="ECO:0000256" key="1">
    <source>
        <dbReference type="SAM" id="MobiDB-lite"/>
    </source>
</evidence>
<dbReference type="Proteomes" id="UP000292544">
    <property type="component" value="Unassembled WGS sequence"/>
</dbReference>
<gene>
    <name evidence="3" type="ORF">EXY25_12525</name>
</gene>
<dbReference type="InterPro" id="IPR003346">
    <property type="entry name" value="Transposase_20"/>
</dbReference>
<protein>
    <recommendedName>
        <fullName evidence="2">Transposase IS116/IS110/IS902 C-terminal domain-containing protein</fullName>
    </recommendedName>
</protein>
<evidence type="ECO:0000313" key="4">
    <source>
        <dbReference type="Proteomes" id="UP000292544"/>
    </source>
</evidence>
<comment type="caution">
    <text evidence="3">The sequence shown here is derived from an EMBL/GenBank/DDBJ whole genome shotgun (WGS) entry which is preliminary data.</text>
</comment>
<evidence type="ECO:0000313" key="3">
    <source>
        <dbReference type="EMBL" id="TAA45027.1"/>
    </source>
</evidence>
<accession>A0ABY1WN85</accession>
<keyword evidence="4" id="KW-1185">Reference proteome</keyword>
<feature type="region of interest" description="Disordered" evidence="1">
    <location>
        <begin position="1"/>
        <end position="22"/>
    </location>
</feature>